<evidence type="ECO:0000313" key="2">
    <source>
        <dbReference type="Proteomes" id="UP000051249"/>
    </source>
</evidence>
<organism evidence="1 2">
    <name type="scientific">Pediococcus argentinicus</name>
    <dbReference type="NCBI Taxonomy" id="480391"/>
    <lineage>
        <taxon>Bacteria</taxon>
        <taxon>Bacillati</taxon>
        <taxon>Bacillota</taxon>
        <taxon>Bacilli</taxon>
        <taxon>Lactobacillales</taxon>
        <taxon>Lactobacillaceae</taxon>
        <taxon>Pediococcus</taxon>
    </lineage>
</organism>
<dbReference type="GO" id="GO:0016791">
    <property type="term" value="F:phosphatase activity"/>
    <property type="evidence" value="ECO:0007669"/>
    <property type="project" value="TreeGrafter"/>
</dbReference>
<name>A0A0R2N8E1_9LACO</name>
<evidence type="ECO:0000313" key="1">
    <source>
        <dbReference type="EMBL" id="KRO22103.1"/>
    </source>
</evidence>
<dbReference type="InterPro" id="IPR023214">
    <property type="entry name" value="HAD_sf"/>
</dbReference>
<reference evidence="1 2" key="1">
    <citation type="journal article" date="2015" name="Genome Announc.">
        <title>Expanding the biotechnology potential of lactobacilli through comparative genomics of 213 strains and associated genera.</title>
        <authorList>
            <person name="Sun Z."/>
            <person name="Harris H.M."/>
            <person name="McCann A."/>
            <person name="Guo C."/>
            <person name="Argimon S."/>
            <person name="Zhang W."/>
            <person name="Yang X."/>
            <person name="Jeffery I.B."/>
            <person name="Cooney J.C."/>
            <person name="Kagawa T.F."/>
            <person name="Liu W."/>
            <person name="Song Y."/>
            <person name="Salvetti E."/>
            <person name="Wrobel A."/>
            <person name="Rasinkangas P."/>
            <person name="Parkhill J."/>
            <person name="Rea M.C."/>
            <person name="O'Sullivan O."/>
            <person name="Ritari J."/>
            <person name="Douillard F.P."/>
            <person name="Paul Ross R."/>
            <person name="Yang R."/>
            <person name="Briner A.E."/>
            <person name="Felis G.E."/>
            <person name="de Vos W.M."/>
            <person name="Barrangou R."/>
            <person name="Klaenhammer T.R."/>
            <person name="Caufield P.W."/>
            <person name="Cui Y."/>
            <person name="Zhang H."/>
            <person name="O'Toole P.W."/>
        </authorList>
    </citation>
    <scope>NUCLEOTIDE SEQUENCE [LARGE SCALE GENOMIC DNA]</scope>
    <source>
        <strain evidence="1 2">DSM 23026</strain>
    </source>
</reference>
<dbReference type="InterPro" id="IPR006379">
    <property type="entry name" value="HAD-SF_hydro_IIB"/>
</dbReference>
<gene>
    <name evidence="1" type="ORF">IV88_GL001292</name>
</gene>
<dbReference type="Gene3D" id="3.40.50.1000">
    <property type="entry name" value="HAD superfamily/HAD-like"/>
    <property type="match status" value="1"/>
</dbReference>
<dbReference type="Gene3D" id="3.30.1240.10">
    <property type="match status" value="1"/>
</dbReference>
<dbReference type="EMBL" id="JQCQ01000041">
    <property type="protein sequence ID" value="KRO22103.1"/>
    <property type="molecule type" value="Genomic_DNA"/>
</dbReference>
<dbReference type="PATRIC" id="fig|480391.4.peg.1313"/>
<dbReference type="Pfam" id="PF08282">
    <property type="entry name" value="Hydrolase_3"/>
    <property type="match status" value="1"/>
</dbReference>
<dbReference type="PANTHER" id="PTHR10000:SF8">
    <property type="entry name" value="HAD SUPERFAMILY HYDROLASE-LIKE, TYPE 3"/>
    <property type="match status" value="1"/>
</dbReference>
<dbReference type="InterPro" id="IPR036412">
    <property type="entry name" value="HAD-like_sf"/>
</dbReference>
<comment type="caution">
    <text evidence="1">The sequence shown here is derived from an EMBL/GenBank/DDBJ whole genome shotgun (WGS) entry which is preliminary data.</text>
</comment>
<proteinExistence type="predicted"/>
<dbReference type="GO" id="GO:0005829">
    <property type="term" value="C:cytosol"/>
    <property type="evidence" value="ECO:0007669"/>
    <property type="project" value="TreeGrafter"/>
</dbReference>
<dbReference type="GO" id="GO:0000287">
    <property type="term" value="F:magnesium ion binding"/>
    <property type="evidence" value="ECO:0007669"/>
    <property type="project" value="TreeGrafter"/>
</dbReference>
<dbReference type="AlphaFoldDB" id="A0A0R2N8E1"/>
<accession>A0A0R2N8E1</accession>
<dbReference type="NCBIfam" id="TIGR01484">
    <property type="entry name" value="HAD-SF-IIB"/>
    <property type="match status" value="1"/>
</dbReference>
<protein>
    <submittedName>
        <fullName evidence="1">HAD superfamily hydrolase</fullName>
    </submittedName>
</protein>
<sequence>MSTAMIKLIVSDLDETLLGADGSVSEENKLAIKKAREKGVKFVPNTGRGFASIQELLKVLDLYSEPDEYVISYNGGAIVENKNQKVLQTNGLSFEQASDIFNITKKFKDFDTHVYTLNDVFLYNPLSEDEAYLRTRGVNFKYLEADNLDEFKDTPIIKVITMNSDPVKQQEMAEAVLSGVYFDLNVTYS</sequence>
<keyword evidence="2" id="KW-1185">Reference proteome</keyword>
<dbReference type="SUPFAM" id="SSF56784">
    <property type="entry name" value="HAD-like"/>
    <property type="match status" value="1"/>
</dbReference>
<keyword evidence="1" id="KW-0378">Hydrolase</keyword>
<dbReference type="PANTHER" id="PTHR10000">
    <property type="entry name" value="PHOSPHOSERINE PHOSPHATASE"/>
    <property type="match status" value="1"/>
</dbReference>
<dbReference type="Proteomes" id="UP000051249">
    <property type="component" value="Unassembled WGS sequence"/>
</dbReference>